<sequence>MKPLNVLILGASGGIGRAMTQHILAHTDATVFATYHRALPDMQHSRLRWHALDVTKEDDYGALMTSLSAEVESLDWVINCVGVLSLDECTPEKSVKAVTASSLMTSIQVNTLPTLLLAKYALPLLRRAKAPRFATLSARVGSIEDNQLGGWYSYRCSKAALNMALKNISIEWGRLMKRSCTVALHPGTTATALSLPFQANVPKDQLFSPEKTASLLFHVLENLSPEDNGLFLAYDGSRIEW</sequence>
<dbReference type="InterPro" id="IPR051468">
    <property type="entry name" value="Fungal_SecMetab_SDRs"/>
</dbReference>
<dbReference type="GO" id="GO:0016491">
    <property type="term" value="F:oxidoreductase activity"/>
    <property type="evidence" value="ECO:0007669"/>
    <property type="project" value="TreeGrafter"/>
</dbReference>
<evidence type="ECO:0000313" key="1">
    <source>
        <dbReference type="EMBL" id="SNX48156.1"/>
    </source>
</evidence>
<dbReference type="SUPFAM" id="SSF51735">
    <property type="entry name" value="NAD(P)-binding Rossmann-fold domains"/>
    <property type="match status" value="1"/>
</dbReference>
<gene>
    <name evidence="1" type="primary">csgA_1</name>
    <name evidence="1" type="ORF">VTH8203_01774</name>
</gene>
<dbReference type="Gene3D" id="3.40.50.720">
    <property type="entry name" value="NAD(P)-binding Rossmann-like Domain"/>
    <property type="match status" value="1"/>
</dbReference>
<proteinExistence type="predicted"/>
<dbReference type="PANTHER" id="PTHR43544:SF12">
    <property type="entry name" value="NAD(P)-BINDING ROSSMANN-FOLD SUPERFAMILY PROTEIN"/>
    <property type="match status" value="1"/>
</dbReference>
<dbReference type="Pfam" id="PF00106">
    <property type="entry name" value="adh_short"/>
    <property type="match status" value="1"/>
</dbReference>
<dbReference type="RefSeq" id="WP_096993356.1">
    <property type="nucleotide sequence ID" value="NZ_JBHSII010000011.1"/>
</dbReference>
<organism evidence="1 2">
    <name type="scientific">Vibrio thalassae</name>
    <dbReference type="NCBI Taxonomy" id="1243014"/>
    <lineage>
        <taxon>Bacteria</taxon>
        <taxon>Pseudomonadati</taxon>
        <taxon>Pseudomonadota</taxon>
        <taxon>Gammaproteobacteria</taxon>
        <taxon>Vibrionales</taxon>
        <taxon>Vibrionaceae</taxon>
        <taxon>Vibrio</taxon>
    </lineage>
</organism>
<evidence type="ECO:0000313" key="2">
    <source>
        <dbReference type="Proteomes" id="UP000219336"/>
    </source>
</evidence>
<name>A0A240EHW0_9VIBR</name>
<dbReference type="InterPro" id="IPR036291">
    <property type="entry name" value="NAD(P)-bd_dom_sf"/>
</dbReference>
<dbReference type="CDD" id="cd05325">
    <property type="entry name" value="carb_red_sniffer_like_SDR_c"/>
    <property type="match status" value="1"/>
</dbReference>
<dbReference type="OrthoDB" id="9785826at2"/>
<dbReference type="PANTHER" id="PTHR43544">
    <property type="entry name" value="SHORT-CHAIN DEHYDROGENASE/REDUCTASE"/>
    <property type="match status" value="1"/>
</dbReference>
<accession>A0A240EHW0</accession>
<dbReference type="Proteomes" id="UP000219336">
    <property type="component" value="Unassembled WGS sequence"/>
</dbReference>
<dbReference type="GO" id="GO:0005737">
    <property type="term" value="C:cytoplasm"/>
    <property type="evidence" value="ECO:0007669"/>
    <property type="project" value="TreeGrafter"/>
</dbReference>
<protein>
    <submittedName>
        <fullName evidence="1">C-factor</fullName>
    </submittedName>
</protein>
<dbReference type="EMBL" id="OANU01000022">
    <property type="protein sequence ID" value="SNX48156.1"/>
    <property type="molecule type" value="Genomic_DNA"/>
</dbReference>
<dbReference type="PRINTS" id="PR00081">
    <property type="entry name" value="GDHRDH"/>
</dbReference>
<dbReference type="AlphaFoldDB" id="A0A240EHW0"/>
<dbReference type="InterPro" id="IPR002347">
    <property type="entry name" value="SDR_fam"/>
</dbReference>
<reference evidence="2" key="1">
    <citation type="submission" date="2016-06" db="EMBL/GenBank/DDBJ databases">
        <authorList>
            <person name="Rodrigo-Torres L."/>
            <person name="Arahal R.D."/>
            <person name="Lucena T."/>
        </authorList>
    </citation>
    <scope>NUCLEOTIDE SEQUENCE [LARGE SCALE GENOMIC DNA]</scope>
    <source>
        <strain evidence="2">CECT8203</strain>
    </source>
</reference>
<keyword evidence="2" id="KW-1185">Reference proteome</keyword>